<keyword evidence="6 8" id="KW-1133">Transmembrane helix</keyword>
<evidence type="ECO:0000256" key="1">
    <source>
        <dbReference type="ARBA" id="ARBA00004651"/>
    </source>
</evidence>
<dbReference type="PANTHER" id="PTHR23502:SF132">
    <property type="entry name" value="POLYAMINE TRANSPORTER 2-RELATED"/>
    <property type="match status" value="1"/>
</dbReference>
<protein>
    <submittedName>
        <fullName evidence="10">Drug resistance transporter, Bcr/CflA subfamily</fullName>
    </submittedName>
</protein>
<dbReference type="SUPFAM" id="SSF103473">
    <property type="entry name" value="MFS general substrate transporter"/>
    <property type="match status" value="1"/>
</dbReference>
<feature type="transmembrane region" description="Helical" evidence="8">
    <location>
        <begin position="50"/>
        <end position="70"/>
    </location>
</feature>
<reference evidence="10 11" key="1">
    <citation type="submission" date="2012-02" db="EMBL/GenBank/DDBJ databases">
        <title>The Genome Sequence of Parabacteroides merdae CL03T12C32.</title>
        <authorList>
            <consortium name="The Broad Institute Genome Sequencing Platform"/>
            <person name="Earl A."/>
            <person name="Ward D."/>
            <person name="Feldgarden M."/>
            <person name="Gevers D."/>
            <person name="Zitomersky N.L."/>
            <person name="Coyne M.J."/>
            <person name="Comstock L.E."/>
            <person name="Young S.K."/>
            <person name="Zeng Q."/>
            <person name="Gargeya S."/>
            <person name="Fitzgerald M."/>
            <person name="Haas B."/>
            <person name="Abouelleil A."/>
            <person name="Alvarado L."/>
            <person name="Arachchi H.M."/>
            <person name="Berlin A."/>
            <person name="Chapman S.B."/>
            <person name="Gearin G."/>
            <person name="Goldberg J."/>
            <person name="Griggs A."/>
            <person name="Gujja S."/>
            <person name="Hansen M."/>
            <person name="Heiman D."/>
            <person name="Howarth C."/>
            <person name="Larimer J."/>
            <person name="Lui A."/>
            <person name="MacDonald P.J.P."/>
            <person name="McCowen C."/>
            <person name="Montmayeur A."/>
            <person name="Murphy C."/>
            <person name="Neiman D."/>
            <person name="Pearson M."/>
            <person name="Priest M."/>
            <person name="Roberts A."/>
            <person name="Saif S."/>
            <person name="Shea T."/>
            <person name="Sisk P."/>
            <person name="Stolte C."/>
            <person name="Sykes S."/>
            <person name="Wortman J."/>
            <person name="Nusbaum C."/>
            <person name="Birren B."/>
        </authorList>
    </citation>
    <scope>NUCLEOTIDE SEQUENCE [LARGE SCALE GENOMIC DNA]</scope>
    <source>
        <strain evidence="10 11">CL03T12C32</strain>
    </source>
</reference>
<comment type="subcellular location">
    <subcellularLocation>
        <location evidence="1">Cell membrane</location>
        <topology evidence="1">Multi-pass membrane protein</topology>
    </subcellularLocation>
</comment>
<feature type="transmembrane region" description="Helical" evidence="8">
    <location>
        <begin position="218"/>
        <end position="237"/>
    </location>
</feature>
<feature type="transmembrane region" description="Helical" evidence="8">
    <location>
        <begin position="283"/>
        <end position="302"/>
    </location>
</feature>
<dbReference type="HOGENOM" id="CLU_001265_47_0_10"/>
<feature type="transmembrane region" description="Helical" evidence="8">
    <location>
        <begin position="106"/>
        <end position="127"/>
    </location>
</feature>
<dbReference type="AlphaFoldDB" id="K5Z925"/>
<evidence type="ECO:0000259" key="9">
    <source>
        <dbReference type="PROSITE" id="PS50850"/>
    </source>
</evidence>
<keyword evidence="7 8" id="KW-0472">Membrane</keyword>
<feature type="transmembrane region" description="Helical" evidence="8">
    <location>
        <begin position="308"/>
        <end position="332"/>
    </location>
</feature>
<proteinExistence type="inferred from homology"/>
<gene>
    <name evidence="10" type="ORF">HMPREF1060_02244</name>
</gene>
<feature type="transmembrane region" description="Helical" evidence="8">
    <location>
        <begin position="339"/>
        <end position="361"/>
    </location>
</feature>
<feature type="transmembrane region" description="Helical" evidence="8">
    <location>
        <begin position="12"/>
        <end position="30"/>
    </location>
</feature>
<feature type="transmembrane region" description="Helical" evidence="8">
    <location>
        <begin position="367"/>
        <end position="387"/>
    </location>
</feature>
<dbReference type="InterPro" id="IPR004812">
    <property type="entry name" value="Efflux_drug-R_Bcr/CmlA"/>
</dbReference>
<dbReference type="PANTHER" id="PTHR23502">
    <property type="entry name" value="MAJOR FACILITATOR SUPERFAMILY"/>
    <property type="match status" value="1"/>
</dbReference>
<dbReference type="EMBL" id="AGZQ01000011">
    <property type="protein sequence ID" value="EKN12129.1"/>
    <property type="molecule type" value="Genomic_DNA"/>
</dbReference>
<evidence type="ECO:0000256" key="2">
    <source>
        <dbReference type="ARBA" id="ARBA00006236"/>
    </source>
</evidence>
<dbReference type="PROSITE" id="PS50850">
    <property type="entry name" value="MFS"/>
    <property type="match status" value="1"/>
</dbReference>
<comment type="caution">
    <text evidence="10">The sequence shown here is derived from an EMBL/GenBank/DDBJ whole genome shotgun (WGS) entry which is preliminary data.</text>
</comment>
<dbReference type="GO" id="GO:0042910">
    <property type="term" value="F:xenobiotic transmembrane transporter activity"/>
    <property type="evidence" value="ECO:0007669"/>
    <property type="project" value="InterPro"/>
</dbReference>
<dbReference type="RefSeq" id="WP_005645651.1">
    <property type="nucleotide sequence ID" value="NZ_JH976453.1"/>
</dbReference>
<keyword evidence="3" id="KW-0813">Transport</keyword>
<dbReference type="GO" id="GO:0005886">
    <property type="term" value="C:plasma membrane"/>
    <property type="evidence" value="ECO:0007669"/>
    <property type="project" value="UniProtKB-SubCell"/>
</dbReference>
<evidence type="ECO:0000313" key="10">
    <source>
        <dbReference type="EMBL" id="EKN12129.1"/>
    </source>
</evidence>
<feature type="domain" description="Major facilitator superfamily (MFS) profile" evidence="9">
    <location>
        <begin position="12"/>
        <end position="392"/>
    </location>
</feature>
<dbReference type="InterPro" id="IPR036259">
    <property type="entry name" value="MFS_trans_sf"/>
</dbReference>
<organism evidence="10 11">
    <name type="scientific">Parabacteroides merdae CL03T12C32</name>
    <dbReference type="NCBI Taxonomy" id="999420"/>
    <lineage>
        <taxon>Bacteria</taxon>
        <taxon>Pseudomonadati</taxon>
        <taxon>Bacteroidota</taxon>
        <taxon>Bacteroidia</taxon>
        <taxon>Bacteroidales</taxon>
        <taxon>Tannerellaceae</taxon>
        <taxon>Parabacteroides</taxon>
    </lineage>
</organism>
<dbReference type="InterPro" id="IPR011701">
    <property type="entry name" value="MFS"/>
</dbReference>
<evidence type="ECO:0000256" key="3">
    <source>
        <dbReference type="ARBA" id="ARBA00022448"/>
    </source>
</evidence>
<keyword evidence="4" id="KW-1003">Cell membrane</keyword>
<keyword evidence="5 8" id="KW-0812">Transmembrane</keyword>
<evidence type="ECO:0000256" key="7">
    <source>
        <dbReference type="ARBA" id="ARBA00023136"/>
    </source>
</evidence>
<dbReference type="Gene3D" id="1.20.1720.10">
    <property type="entry name" value="Multidrug resistance protein D"/>
    <property type="match status" value="1"/>
</dbReference>
<sequence>MIDIQSKNGNSKFFLLTLLGMLTAFGPFVTDMYLPSLPSMGEYFKTTPSLVQLGLTASMIGLAAGQIFFGPLSDKYGRRSPLLAAMYLFIISTIGCIFAPTIEIFVILRLLQGIAGAGGIVISRSVATDMFTGKELAKTLAIIGAINGVAPVAAPIIGGGLTEGIGWKGIFWVLLALGIILLLGCRLFRESLPEEQRKATKWHSMFASFAQILRNRRYMAYVLQFGFAQGVLFAYIASSPFIVQEHYGFSAFGFSICFAANAVAIGLAAGLSVRFRQPENSTLASSIGMLALSIIVCIAMILNCNFWIYEGLLITLLFMMGFSFTSTIALAMECEREHAGAASALLGAVGFGFGGLVSPLVGLGDTMVTTGIVFMACELALWVAYFGQGRSTRYGKYLPSCGKGQHPHRHKTEIGKYLKTQKIYTQCVNLLCGPTWA</sequence>
<feature type="transmembrane region" description="Helical" evidence="8">
    <location>
        <begin position="249"/>
        <end position="271"/>
    </location>
</feature>
<dbReference type="Pfam" id="PF07690">
    <property type="entry name" value="MFS_1"/>
    <property type="match status" value="1"/>
</dbReference>
<evidence type="ECO:0000313" key="11">
    <source>
        <dbReference type="Proteomes" id="UP000006271"/>
    </source>
</evidence>
<dbReference type="GO" id="GO:1990961">
    <property type="term" value="P:xenobiotic detoxification by transmembrane export across the plasma membrane"/>
    <property type="evidence" value="ECO:0007669"/>
    <property type="project" value="InterPro"/>
</dbReference>
<feature type="transmembrane region" description="Helical" evidence="8">
    <location>
        <begin position="169"/>
        <end position="188"/>
    </location>
</feature>
<dbReference type="CDD" id="cd17320">
    <property type="entry name" value="MFS_MdfA_MDR_like"/>
    <property type="match status" value="1"/>
</dbReference>
<accession>K5Z925</accession>
<comment type="similarity">
    <text evidence="2">Belongs to the major facilitator superfamily. Bcr/CmlA family.</text>
</comment>
<feature type="transmembrane region" description="Helical" evidence="8">
    <location>
        <begin position="139"/>
        <end position="157"/>
    </location>
</feature>
<evidence type="ECO:0000256" key="5">
    <source>
        <dbReference type="ARBA" id="ARBA00022692"/>
    </source>
</evidence>
<evidence type="ECO:0000256" key="8">
    <source>
        <dbReference type="SAM" id="Phobius"/>
    </source>
</evidence>
<name>K5Z925_9BACT</name>
<dbReference type="NCBIfam" id="TIGR00710">
    <property type="entry name" value="efflux_Bcr_CflA"/>
    <property type="match status" value="1"/>
</dbReference>
<dbReference type="Proteomes" id="UP000006271">
    <property type="component" value="Unassembled WGS sequence"/>
</dbReference>
<evidence type="ECO:0000256" key="6">
    <source>
        <dbReference type="ARBA" id="ARBA00022989"/>
    </source>
</evidence>
<dbReference type="InterPro" id="IPR020846">
    <property type="entry name" value="MFS_dom"/>
</dbReference>
<evidence type="ECO:0000256" key="4">
    <source>
        <dbReference type="ARBA" id="ARBA00022475"/>
    </source>
</evidence>
<feature type="transmembrane region" description="Helical" evidence="8">
    <location>
        <begin position="82"/>
        <end position="100"/>
    </location>
</feature>